<name>Q8H5D0_ORYSJ</name>
<reference evidence="3" key="2">
    <citation type="submission" date="2002-06" db="EMBL/GenBank/DDBJ databases">
        <title>Oryza sativa nipponbare(GA3) genomic DNA, chromosome 7, BAC clone:OSJNBa0077B15.</title>
        <authorList>
            <person name="Sasaki T."/>
            <person name="Matsumoto T."/>
            <person name="Katayose Y."/>
        </authorList>
    </citation>
    <scope>NUCLEOTIDE SEQUENCE</scope>
</reference>
<accession>Q8H5D0</accession>
<gene>
    <name evidence="2" type="primary">OJ1343_B12.127</name>
    <name evidence="3" type="ORF">OSJNBa0077B15.105</name>
</gene>
<dbReference type="Proteomes" id="UP000000763">
    <property type="component" value="Chromosome 7"/>
</dbReference>
<feature type="region of interest" description="Disordered" evidence="1">
    <location>
        <begin position="34"/>
        <end position="60"/>
    </location>
</feature>
<dbReference type="EMBL" id="AP003824">
    <property type="protein sequence ID" value="BAC19967.1"/>
    <property type="molecule type" value="Genomic_DNA"/>
</dbReference>
<evidence type="ECO:0000313" key="3">
    <source>
        <dbReference type="EMBL" id="BAD31467.1"/>
    </source>
</evidence>
<evidence type="ECO:0000313" key="2">
    <source>
        <dbReference type="EMBL" id="BAC19967.1"/>
    </source>
</evidence>
<reference evidence="4" key="4">
    <citation type="journal article" date="2008" name="Nucleic Acids Res.">
        <title>The rice annotation project database (RAP-DB): 2008 update.</title>
        <authorList>
            <consortium name="The rice annotation project (RAP)"/>
        </authorList>
    </citation>
    <scope>GENOME REANNOTATION</scope>
    <source>
        <strain evidence="4">cv. Nipponbare</strain>
    </source>
</reference>
<reference evidence="2" key="1">
    <citation type="submission" date="2001-07" db="EMBL/GenBank/DDBJ databases">
        <title>Oryza sativa nipponbare(GA3) genomic DNA, chromosome 7, BAC clone:OJ1343_B12.</title>
        <authorList>
            <person name="Sasaki T."/>
            <person name="Matsumoto T."/>
            <person name="Yamamoto K."/>
        </authorList>
    </citation>
    <scope>NUCLEOTIDE SEQUENCE</scope>
</reference>
<reference evidence="4" key="3">
    <citation type="journal article" date="2005" name="Nature">
        <title>The map-based sequence of the rice genome.</title>
        <authorList>
            <consortium name="International rice genome sequencing project (IRGSP)"/>
            <person name="Matsumoto T."/>
            <person name="Wu J."/>
            <person name="Kanamori H."/>
            <person name="Katayose Y."/>
            <person name="Fujisawa M."/>
            <person name="Namiki N."/>
            <person name="Mizuno H."/>
            <person name="Yamamoto K."/>
            <person name="Antonio B.A."/>
            <person name="Baba T."/>
            <person name="Sakata K."/>
            <person name="Nagamura Y."/>
            <person name="Aoki H."/>
            <person name="Arikawa K."/>
            <person name="Arita K."/>
            <person name="Bito T."/>
            <person name="Chiden Y."/>
            <person name="Fujitsuka N."/>
            <person name="Fukunaka R."/>
            <person name="Hamada M."/>
            <person name="Harada C."/>
            <person name="Hayashi A."/>
            <person name="Hijishita S."/>
            <person name="Honda M."/>
            <person name="Hosokawa S."/>
            <person name="Ichikawa Y."/>
            <person name="Idonuma A."/>
            <person name="Iijima M."/>
            <person name="Ikeda M."/>
            <person name="Ikeno M."/>
            <person name="Ito K."/>
            <person name="Ito S."/>
            <person name="Ito T."/>
            <person name="Ito Y."/>
            <person name="Ito Y."/>
            <person name="Iwabuchi A."/>
            <person name="Kamiya K."/>
            <person name="Karasawa W."/>
            <person name="Kurita K."/>
            <person name="Katagiri S."/>
            <person name="Kikuta A."/>
            <person name="Kobayashi H."/>
            <person name="Kobayashi N."/>
            <person name="Machita K."/>
            <person name="Maehara T."/>
            <person name="Masukawa M."/>
            <person name="Mizubayashi T."/>
            <person name="Mukai Y."/>
            <person name="Nagasaki H."/>
            <person name="Nagata Y."/>
            <person name="Naito S."/>
            <person name="Nakashima M."/>
            <person name="Nakama Y."/>
            <person name="Nakamichi Y."/>
            <person name="Nakamura M."/>
            <person name="Meguro A."/>
            <person name="Negishi M."/>
            <person name="Ohta I."/>
            <person name="Ohta T."/>
            <person name="Okamoto M."/>
            <person name="Ono N."/>
            <person name="Saji S."/>
            <person name="Sakaguchi M."/>
            <person name="Sakai K."/>
            <person name="Shibata M."/>
            <person name="Shimokawa T."/>
            <person name="Song J."/>
            <person name="Takazaki Y."/>
            <person name="Terasawa K."/>
            <person name="Tsugane M."/>
            <person name="Tsuji K."/>
            <person name="Ueda S."/>
            <person name="Waki K."/>
            <person name="Yamagata H."/>
            <person name="Yamamoto M."/>
            <person name="Yamamoto S."/>
            <person name="Yamane H."/>
            <person name="Yoshiki S."/>
            <person name="Yoshihara R."/>
            <person name="Yukawa K."/>
            <person name="Zhong H."/>
            <person name="Yano M."/>
            <person name="Yuan Q."/>
            <person name="Ouyang S."/>
            <person name="Liu J."/>
            <person name="Jones K.M."/>
            <person name="Gansberger K."/>
            <person name="Moffat K."/>
            <person name="Hill J."/>
            <person name="Bera J."/>
            <person name="Fadrosh D."/>
            <person name="Jin S."/>
            <person name="Johri S."/>
            <person name="Kim M."/>
            <person name="Overton L."/>
            <person name="Reardon M."/>
            <person name="Tsitrin T."/>
            <person name="Vuong H."/>
            <person name="Weaver B."/>
            <person name="Ciecko A."/>
            <person name="Tallon L."/>
            <person name="Jackson J."/>
            <person name="Pai G."/>
            <person name="Aken S.V."/>
            <person name="Utterback T."/>
            <person name="Reidmuller S."/>
            <person name="Feldblyum T."/>
            <person name="Hsiao J."/>
            <person name="Zismann V."/>
            <person name="Iobst S."/>
            <person name="de Vazeille A.R."/>
            <person name="Buell C.R."/>
            <person name="Ying K."/>
            <person name="Li Y."/>
            <person name="Lu T."/>
            <person name="Huang Y."/>
            <person name="Zhao Q."/>
            <person name="Feng Q."/>
            <person name="Zhang L."/>
            <person name="Zhu J."/>
            <person name="Weng Q."/>
            <person name="Mu J."/>
            <person name="Lu Y."/>
            <person name="Fan D."/>
            <person name="Liu Y."/>
            <person name="Guan J."/>
            <person name="Zhang Y."/>
            <person name="Yu S."/>
            <person name="Liu X."/>
            <person name="Zhang Y."/>
            <person name="Hong G."/>
            <person name="Han B."/>
            <person name="Choisne N."/>
            <person name="Demange N."/>
            <person name="Orjeda G."/>
            <person name="Samain S."/>
            <person name="Cattolico L."/>
            <person name="Pelletier E."/>
            <person name="Couloux A."/>
            <person name="Segurens B."/>
            <person name="Wincker P."/>
            <person name="D'Hont A."/>
            <person name="Scarpelli C."/>
            <person name="Weissenbach J."/>
            <person name="Salanoubat M."/>
            <person name="Quetier F."/>
            <person name="Yu Y."/>
            <person name="Kim H.R."/>
            <person name="Rambo T."/>
            <person name="Currie J."/>
            <person name="Collura K."/>
            <person name="Luo M."/>
            <person name="Yang T."/>
            <person name="Ammiraju J.S.S."/>
            <person name="Engler F."/>
            <person name="Soderlund C."/>
            <person name="Wing R.A."/>
            <person name="Palmer L.E."/>
            <person name="de la Bastide M."/>
            <person name="Spiegel L."/>
            <person name="Nascimento L."/>
            <person name="Zutavern T."/>
            <person name="O'Shaughnessy A."/>
            <person name="Dike S."/>
            <person name="Dedhia N."/>
            <person name="Preston R."/>
            <person name="Balija V."/>
            <person name="McCombie W.R."/>
            <person name="Chow T."/>
            <person name="Chen H."/>
            <person name="Chung M."/>
            <person name="Chen C."/>
            <person name="Shaw J."/>
            <person name="Wu H."/>
            <person name="Hsiao K."/>
            <person name="Chao Y."/>
            <person name="Chu M."/>
            <person name="Cheng C."/>
            <person name="Hour A."/>
            <person name="Lee P."/>
            <person name="Lin S."/>
            <person name="Lin Y."/>
            <person name="Liou J."/>
            <person name="Liu S."/>
            <person name="Hsing Y."/>
            <person name="Raghuvanshi S."/>
            <person name="Mohanty A."/>
            <person name="Bharti A.K."/>
            <person name="Gaur A."/>
            <person name="Gupta V."/>
            <person name="Kumar D."/>
            <person name="Ravi V."/>
            <person name="Vij S."/>
            <person name="Kapur A."/>
            <person name="Khurana P."/>
            <person name="Khurana P."/>
            <person name="Khurana J.P."/>
            <person name="Tyagi A.K."/>
            <person name="Gaikwad K."/>
            <person name="Singh A."/>
            <person name="Dalal V."/>
            <person name="Srivastava S."/>
            <person name="Dixit A."/>
            <person name="Pal A.K."/>
            <person name="Ghazi I.A."/>
            <person name="Yadav M."/>
            <person name="Pandit A."/>
            <person name="Bhargava A."/>
            <person name="Sureshbabu K."/>
            <person name="Batra K."/>
            <person name="Sharma T.R."/>
            <person name="Mohapatra T."/>
            <person name="Singh N.K."/>
            <person name="Messing J."/>
            <person name="Nelson A.B."/>
            <person name="Fuks G."/>
            <person name="Kavchok S."/>
            <person name="Keizer G."/>
            <person name="Linton E."/>
            <person name="Llaca V."/>
            <person name="Song R."/>
            <person name="Tanyolac B."/>
            <person name="Young S."/>
            <person name="Ho-Il K."/>
            <person name="Hahn J.H."/>
            <person name="Sangsakoo G."/>
            <person name="Vanavichit A."/>
            <person name="de Mattos Luiz.A.T."/>
            <person name="Zimmer P.D."/>
            <person name="Malone G."/>
            <person name="Dellagostin O."/>
            <person name="de Oliveira A.C."/>
            <person name="Bevan M."/>
            <person name="Bancroft I."/>
            <person name="Minx P."/>
            <person name="Cordum H."/>
            <person name="Wilson R."/>
            <person name="Cheng Z."/>
            <person name="Jin W."/>
            <person name="Jiang J."/>
            <person name="Leong S.A."/>
            <person name="Iwama H."/>
            <person name="Gojobori T."/>
            <person name="Itoh T."/>
            <person name="Niimura Y."/>
            <person name="Fujii Y."/>
            <person name="Habara T."/>
            <person name="Sakai H."/>
            <person name="Sato Y."/>
            <person name="Wilson G."/>
            <person name="Kumar K."/>
            <person name="McCouch S."/>
            <person name="Juretic N."/>
            <person name="Hoen D."/>
            <person name="Wright S."/>
            <person name="Bruskiewich R."/>
            <person name="Bureau T."/>
            <person name="Miyao A."/>
            <person name="Hirochika H."/>
            <person name="Nishikawa T."/>
            <person name="Kadowaki K."/>
            <person name="Sugiura M."/>
            <person name="Burr B."/>
            <person name="Sasaki T."/>
        </authorList>
    </citation>
    <scope>NUCLEOTIDE SEQUENCE [LARGE SCALE GENOMIC DNA]</scope>
    <source>
        <strain evidence="4">cv. Nipponbare</strain>
    </source>
</reference>
<sequence>MGVAESDDAALAVEIGDPQCRRRVLNHNQFQSQLNELGGKEQGLRARRRRPASTCEAATG</sequence>
<evidence type="ECO:0000256" key="1">
    <source>
        <dbReference type="SAM" id="MobiDB-lite"/>
    </source>
</evidence>
<organism evidence="2 4">
    <name type="scientific">Oryza sativa subsp. japonica</name>
    <name type="common">Rice</name>
    <dbReference type="NCBI Taxonomy" id="39947"/>
    <lineage>
        <taxon>Eukaryota</taxon>
        <taxon>Viridiplantae</taxon>
        <taxon>Streptophyta</taxon>
        <taxon>Embryophyta</taxon>
        <taxon>Tracheophyta</taxon>
        <taxon>Spermatophyta</taxon>
        <taxon>Magnoliopsida</taxon>
        <taxon>Liliopsida</taxon>
        <taxon>Poales</taxon>
        <taxon>Poaceae</taxon>
        <taxon>BOP clade</taxon>
        <taxon>Oryzoideae</taxon>
        <taxon>Oryzeae</taxon>
        <taxon>Oryzinae</taxon>
        <taxon>Oryza</taxon>
        <taxon>Oryza sativa</taxon>
    </lineage>
</organism>
<proteinExistence type="predicted"/>
<dbReference type="AlphaFoldDB" id="Q8H5D0"/>
<protein>
    <submittedName>
        <fullName evidence="2">Uncharacterized protein</fullName>
    </submittedName>
</protein>
<dbReference type="EMBL" id="AP005473">
    <property type="protein sequence ID" value="BAD31467.1"/>
    <property type="molecule type" value="Genomic_DNA"/>
</dbReference>
<evidence type="ECO:0000313" key="4">
    <source>
        <dbReference type="Proteomes" id="UP000000763"/>
    </source>
</evidence>